<name>A0A4V6RQL5_9EURO</name>
<dbReference type="EMBL" id="SOSA01001568">
    <property type="protein sequence ID" value="THC87044.1"/>
    <property type="molecule type" value="Genomic_DNA"/>
</dbReference>
<dbReference type="STRING" id="1220188.A0A4V6RQL5"/>
<keyword evidence="2" id="KW-1185">Reference proteome</keyword>
<comment type="caution">
    <text evidence="1">The sequence shown here is derived from an EMBL/GenBank/DDBJ whole genome shotgun (WGS) entry which is preliminary data.</text>
</comment>
<sequence>MADAKEEELAAPAERLPWEPITKVAKGTTDPGEDRIPTLVWKHLWTYLKEIITKIFTKSVELG</sequence>
<proteinExistence type="predicted"/>
<dbReference type="VEuPathDB" id="FungiDB:EYZ11_013511"/>
<evidence type="ECO:0000313" key="2">
    <source>
        <dbReference type="Proteomes" id="UP000308092"/>
    </source>
</evidence>
<reference evidence="1 2" key="1">
    <citation type="submission" date="2019-03" db="EMBL/GenBank/DDBJ databases">
        <title>The genome sequence of a newly discovered highly antifungal drug resistant Aspergillus species, Aspergillus tanneri NIH 1004.</title>
        <authorList>
            <person name="Mounaud S."/>
            <person name="Singh I."/>
            <person name="Joardar V."/>
            <person name="Pakala S."/>
            <person name="Pakala S."/>
            <person name="Venepally P."/>
            <person name="Hoover J."/>
            <person name="Nierman W."/>
            <person name="Chung J."/>
            <person name="Losada L."/>
        </authorList>
    </citation>
    <scope>NUCLEOTIDE SEQUENCE [LARGE SCALE GENOMIC DNA]</scope>
    <source>
        <strain evidence="1 2">NIH1004</strain>
    </source>
</reference>
<dbReference type="Proteomes" id="UP000308092">
    <property type="component" value="Unassembled WGS sequence"/>
</dbReference>
<protein>
    <submittedName>
        <fullName evidence="1">Uncharacterized protein</fullName>
    </submittedName>
</protein>
<gene>
    <name evidence="1" type="ORF">EYZ11_013511</name>
</gene>
<dbReference type="AlphaFoldDB" id="A0A4V6RQL5"/>
<organism evidence="1 2">
    <name type="scientific">Aspergillus tanneri</name>
    <dbReference type="NCBI Taxonomy" id="1220188"/>
    <lineage>
        <taxon>Eukaryota</taxon>
        <taxon>Fungi</taxon>
        <taxon>Dikarya</taxon>
        <taxon>Ascomycota</taxon>
        <taxon>Pezizomycotina</taxon>
        <taxon>Eurotiomycetes</taxon>
        <taxon>Eurotiomycetidae</taxon>
        <taxon>Eurotiales</taxon>
        <taxon>Aspergillaceae</taxon>
        <taxon>Aspergillus</taxon>
        <taxon>Aspergillus subgen. Circumdati</taxon>
    </lineage>
</organism>
<accession>A0A4V6RQL5</accession>
<evidence type="ECO:0000313" key="1">
    <source>
        <dbReference type="EMBL" id="THC87044.1"/>
    </source>
</evidence>